<accession>A0AAW0ZHP1</accession>
<evidence type="ECO:0000313" key="1">
    <source>
        <dbReference type="EMBL" id="KAK9296547.1"/>
    </source>
</evidence>
<evidence type="ECO:0000313" key="2">
    <source>
        <dbReference type="Proteomes" id="UP001432146"/>
    </source>
</evidence>
<gene>
    <name evidence="1" type="ORF">QLX08_009496</name>
</gene>
<proteinExistence type="predicted"/>
<reference evidence="1 2" key="1">
    <citation type="submission" date="2024-05" db="EMBL/GenBank/DDBJ databases">
        <title>The nuclear and mitochondrial genome assemblies of Tetragonisca angustula (Apidae: Meliponini), a tiny yet remarkable pollinator in the Neotropics.</title>
        <authorList>
            <person name="Ferrari R."/>
            <person name="Ricardo P.C."/>
            <person name="Dias F.C."/>
            <person name="Araujo N.S."/>
            <person name="Soares D.O."/>
            <person name="Zhou Q.-S."/>
            <person name="Zhu C.-D."/>
            <person name="Coutinho L."/>
            <person name="Airas M.C."/>
            <person name="Batista T.M."/>
        </authorList>
    </citation>
    <scope>NUCLEOTIDE SEQUENCE [LARGE SCALE GENOMIC DNA]</scope>
    <source>
        <strain evidence="1">ASF017062</strain>
        <tissue evidence="1">Abdomen</tissue>
    </source>
</reference>
<organism evidence="1 2">
    <name type="scientific">Tetragonisca angustula</name>
    <dbReference type="NCBI Taxonomy" id="166442"/>
    <lineage>
        <taxon>Eukaryota</taxon>
        <taxon>Metazoa</taxon>
        <taxon>Ecdysozoa</taxon>
        <taxon>Arthropoda</taxon>
        <taxon>Hexapoda</taxon>
        <taxon>Insecta</taxon>
        <taxon>Pterygota</taxon>
        <taxon>Neoptera</taxon>
        <taxon>Endopterygota</taxon>
        <taxon>Hymenoptera</taxon>
        <taxon>Apocrita</taxon>
        <taxon>Aculeata</taxon>
        <taxon>Apoidea</taxon>
        <taxon>Anthophila</taxon>
        <taxon>Apidae</taxon>
        <taxon>Tetragonisca</taxon>
    </lineage>
</organism>
<keyword evidence="2" id="KW-1185">Reference proteome</keyword>
<name>A0AAW0ZHP1_9HYME</name>
<sequence>MWASTTNSLEIEFCPKGRQYYNHFYEKRKKPWFFKKDSSRDFIVRVGRSNHYNSKESLARVNIIHNPVALTQTKI</sequence>
<dbReference type="EMBL" id="JAWNGG020000210">
    <property type="protein sequence ID" value="KAK9296547.1"/>
    <property type="molecule type" value="Genomic_DNA"/>
</dbReference>
<dbReference type="AlphaFoldDB" id="A0AAW0ZHP1"/>
<protein>
    <submittedName>
        <fullName evidence="1">Uncharacterized protein</fullName>
    </submittedName>
</protein>
<comment type="caution">
    <text evidence="1">The sequence shown here is derived from an EMBL/GenBank/DDBJ whole genome shotgun (WGS) entry which is preliminary data.</text>
</comment>
<dbReference type="Proteomes" id="UP001432146">
    <property type="component" value="Unassembled WGS sequence"/>
</dbReference>